<proteinExistence type="predicted"/>
<reference evidence="2 3" key="1">
    <citation type="journal article" date="2024" name="Insects">
        <title>An Improved Chromosome-Level Genome Assembly of the Firefly Pyrocoelia pectoralis.</title>
        <authorList>
            <person name="Fu X."/>
            <person name="Meyer-Rochow V.B."/>
            <person name="Ballantyne L."/>
            <person name="Zhu X."/>
        </authorList>
    </citation>
    <scope>NUCLEOTIDE SEQUENCE [LARGE SCALE GENOMIC DNA]</scope>
    <source>
        <strain evidence="2">XCY_ONT2</strain>
    </source>
</reference>
<feature type="region of interest" description="Disordered" evidence="1">
    <location>
        <begin position="653"/>
        <end position="742"/>
    </location>
</feature>
<feature type="compositionally biased region" description="Polar residues" evidence="1">
    <location>
        <begin position="715"/>
        <end position="728"/>
    </location>
</feature>
<feature type="region of interest" description="Disordered" evidence="1">
    <location>
        <begin position="22"/>
        <end position="50"/>
    </location>
</feature>
<dbReference type="EMBL" id="JAVRBK010000007">
    <property type="protein sequence ID" value="KAK5641495.1"/>
    <property type="molecule type" value="Genomic_DNA"/>
</dbReference>
<feature type="region of interest" description="Disordered" evidence="1">
    <location>
        <begin position="250"/>
        <end position="275"/>
    </location>
</feature>
<name>A0AAN7ZCV0_9COLE</name>
<feature type="compositionally biased region" description="Basic and acidic residues" evidence="1">
    <location>
        <begin position="701"/>
        <end position="711"/>
    </location>
</feature>
<accession>A0AAN7ZCV0</accession>
<comment type="caution">
    <text evidence="2">The sequence shown here is derived from an EMBL/GenBank/DDBJ whole genome shotgun (WGS) entry which is preliminary data.</text>
</comment>
<dbReference type="SUPFAM" id="SSF101908">
    <property type="entry name" value="Putative isomerase YbhE"/>
    <property type="match status" value="1"/>
</dbReference>
<evidence type="ECO:0000313" key="2">
    <source>
        <dbReference type="EMBL" id="KAK5641495.1"/>
    </source>
</evidence>
<sequence length="1153" mass="130229">MESEVITISDTESGKSMLLINQNKQPPQILVSKTDTGTSSRSPSCGKQSLQNHTIKYLNTQSSSPSPRAKVSDWLLANYQASNIKNKVTNSMPMPFFPDNKSSILIRQDYAKPNLSTFASNLTSSHEHGNSTYNVVSVTSSVCSSVGCDHKMITEQIKQTAVMSVDNKSSNSCDIPLKNIKASVTGTKSSNSPLSIEVPNKLELCEYLKLMNMNPKDLRTAGFKQKRRSSRVKNLAIMSQQKALERELNSISVDEKKTTPNSPTHSVSSKELSDKNVENIERSSTDNAEILVPTLQVPEISTTCMLRTKSRNRSRSCNLSEGNMKADAVPYSPNSSPTSITKTRRSLSSLNVIKTTDKDNMQSMHFDVLKYLRTIPPTNFDDFYSTHFDNIEAPSIPKENQSNRLSFTENKYKSKKPKIILSKLQYKLRQKLRLKQNAIKLKLRPLRERQTVKFKHQRRLKLYLRKRDLNKLRSRGKLREIEMKSVLLNHERRKKTKKKPKIQKLTPILNYQEKEFRSTDLIQNAPLNSQILTTIPEETSSSLNKSDLSPMKLLKLKSDIDLLKNLTPEHRKALFESKKFLIMKTNSMLNVNNNTSLSIDRTVDHGEENTKTVQQCDTPTFTNVAPSSQLQVELSQSCSEDDEVDKLMNYNNEESVSEGGSSHAVNPLVNSIPSDSKERCESESSKSLASTSSLITVQNEHSTHSSPKEEMLAALSQTETCESSSMHESNTKMDDGSDDLDNLPEVIDISDIQRTNIDSVHLIESNETKIKSLHQCLTQPRKKLSMNKKPKCGKQSTKSDKRVSQSYAIDLSGRNGAIMNAYYLDYNLVIVQELLVSFWAQTPLGNVLGAQDMWLPKGETKRLVLGNGCTRQDSSDTIMVLDTSIAYFELWTKEHISDRRERPVADIFVTIYLKLTGSAPDKKVLQLENIHGYANDVQYIVIKNFPIVVVSWNTINDQLTSTVVHKYHLSPDYQTVIEITSMHAATHYISSLHNIEGSDTLIMGCGEDKITLWHLDDGYVVATMDLMALFQQPRTLWAKADRGFIFTLHNFSDGHLHLIATNSFDYSWKQLQVYKQESDYENLLGICIENGLVIAFYETGMICWKAISGELILDSSYGNSIFFPFGKHIIIITKNQVQVRHVLEYLVTIDEDA</sequence>
<evidence type="ECO:0000256" key="1">
    <source>
        <dbReference type="SAM" id="MobiDB-lite"/>
    </source>
</evidence>
<evidence type="ECO:0000313" key="3">
    <source>
        <dbReference type="Proteomes" id="UP001329430"/>
    </source>
</evidence>
<organism evidence="2 3">
    <name type="scientific">Pyrocoelia pectoralis</name>
    <dbReference type="NCBI Taxonomy" id="417401"/>
    <lineage>
        <taxon>Eukaryota</taxon>
        <taxon>Metazoa</taxon>
        <taxon>Ecdysozoa</taxon>
        <taxon>Arthropoda</taxon>
        <taxon>Hexapoda</taxon>
        <taxon>Insecta</taxon>
        <taxon>Pterygota</taxon>
        <taxon>Neoptera</taxon>
        <taxon>Endopterygota</taxon>
        <taxon>Coleoptera</taxon>
        <taxon>Polyphaga</taxon>
        <taxon>Elateriformia</taxon>
        <taxon>Elateroidea</taxon>
        <taxon>Lampyridae</taxon>
        <taxon>Lampyrinae</taxon>
        <taxon>Pyrocoelia</taxon>
    </lineage>
</organism>
<dbReference type="AlphaFoldDB" id="A0AAN7ZCV0"/>
<protein>
    <submittedName>
        <fullName evidence="2">Uncharacterized protein</fullName>
    </submittedName>
</protein>
<gene>
    <name evidence="2" type="ORF">RI129_010042</name>
</gene>
<dbReference type="Proteomes" id="UP001329430">
    <property type="component" value="Chromosome 7"/>
</dbReference>
<dbReference type="Gene3D" id="2.130.10.10">
    <property type="entry name" value="YVTN repeat-like/Quinoprotein amine dehydrogenase"/>
    <property type="match status" value="1"/>
</dbReference>
<dbReference type="InterPro" id="IPR015943">
    <property type="entry name" value="WD40/YVTN_repeat-like_dom_sf"/>
</dbReference>
<feature type="compositionally biased region" description="Polar residues" evidence="1">
    <location>
        <begin position="259"/>
        <end position="270"/>
    </location>
</feature>
<feature type="compositionally biased region" description="Low complexity" evidence="1">
    <location>
        <begin position="653"/>
        <end position="662"/>
    </location>
</feature>
<keyword evidence="3" id="KW-1185">Reference proteome</keyword>
<feature type="compositionally biased region" description="Basic and acidic residues" evidence="1">
    <location>
        <begin position="675"/>
        <end position="684"/>
    </location>
</feature>